<comment type="caution">
    <text evidence="3">The sequence shown here is derived from an EMBL/GenBank/DDBJ whole genome shotgun (WGS) entry which is preliminary data.</text>
</comment>
<gene>
    <name evidence="3" type="ORF">H6G18_04240</name>
</gene>
<keyword evidence="2" id="KW-1133">Transmembrane helix</keyword>
<keyword evidence="2" id="KW-0812">Transmembrane</keyword>
<feature type="transmembrane region" description="Helical" evidence="2">
    <location>
        <begin position="65"/>
        <end position="85"/>
    </location>
</feature>
<name>A0ABR8CLM6_9NOST</name>
<protein>
    <submittedName>
        <fullName evidence="3">PAM68 family protein</fullName>
    </submittedName>
</protein>
<dbReference type="RefSeq" id="WP_190405834.1">
    <property type="nucleotide sequence ID" value="NZ_JACJRF010000005.1"/>
</dbReference>
<evidence type="ECO:0000313" key="3">
    <source>
        <dbReference type="EMBL" id="MBD2343355.1"/>
    </source>
</evidence>
<feature type="compositionally biased region" description="Basic and acidic residues" evidence="1">
    <location>
        <begin position="34"/>
        <end position="43"/>
    </location>
</feature>
<feature type="region of interest" description="Disordered" evidence="1">
    <location>
        <begin position="1"/>
        <end position="47"/>
    </location>
</feature>
<dbReference type="EMBL" id="JACJRF010000005">
    <property type="protein sequence ID" value="MBD2343355.1"/>
    <property type="molecule type" value="Genomic_DNA"/>
</dbReference>
<dbReference type="Pfam" id="PF11947">
    <property type="entry name" value="DUF3464"/>
    <property type="match status" value="1"/>
</dbReference>
<dbReference type="Proteomes" id="UP000607281">
    <property type="component" value="Unassembled WGS sequence"/>
</dbReference>
<sequence length="156" mass="17416">MPAEESERSRLPFEPKKKRQKPAKAPSKSPVQLKEADKQEKKQRPYTKQEMAIPEVVSQRMIRRVAAFCGVPTALGITTLVASYLLANYSSIQLPPIAVLLVNMGFFGLGVLGITYGVLSASWDEERTGSLLGFGEFSTNWGRMVEGWRETRQKKA</sequence>
<evidence type="ECO:0000256" key="1">
    <source>
        <dbReference type="SAM" id="MobiDB-lite"/>
    </source>
</evidence>
<evidence type="ECO:0000256" key="2">
    <source>
        <dbReference type="SAM" id="Phobius"/>
    </source>
</evidence>
<dbReference type="InterPro" id="IPR021855">
    <property type="entry name" value="PAM68-like"/>
</dbReference>
<evidence type="ECO:0000313" key="4">
    <source>
        <dbReference type="Proteomes" id="UP000607281"/>
    </source>
</evidence>
<keyword evidence="4" id="KW-1185">Reference proteome</keyword>
<reference evidence="3 4" key="1">
    <citation type="journal article" date="2020" name="ISME J.">
        <title>Comparative genomics reveals insights into cyanobacterial evolution and habitat adaptation.</title>
        <authorList>
            <person name="Chen M.Y."/>
            <person name="Teng W.K."/>
            <person name="Zhao L."/>
            <person name="Hu C.X."/>
            <person name="Zhou Y.K."/>
            <person name="Han B.P."/>
            <person name="Song L.R."/>
            <person name="Shu W.S."/>
        </authorList>
    </citation>
    <scope>NUCLEOTIDE SEQUENCE [LARGE SCALE GENOMIC DNA]</scope>
    <source>
        <strain evidence="3 4">FACHB-260</strain>
    </source>
</reference>
<dbReference type="PANTHER" id="PTHR34575">
    <property type="entry name" value="PROTEIN PAM68, CHLOROPLASTIC"/>
    <property type="match status" value="1"/>
</dbReference>
<proteinExistence type="predicted"/>
<keyword evidence="2" id="KW-0472">Membrane</keyword>
<dbReference type="PANTHER" id="PTHR34575:SF1">
    <property type="entry name" value="PROTEIN PAM68, CHLOROPLASTIC"/>
    <property type="match status" value="1"/>
</dbReference>
<feature type="transmembrane region" description="Helical" evidence="2">
    <location>
        <begin position="97"/>
        <end position="119"/>
    </location>
</feature>
<feature type="compositionally biased region" description="Basic and acidic residues" evidence="1">
    <location>
        <begin position="1"/>
        <end position="15"/>
    </location>
</feature>
<organism evidence="3 4">
    <name type="scientific">Anabaena subtropica FACHB-260</name>
    <dbReference type="NCBI Taxonomy" id="2692884"/>
    <lineage>
        <taxon>Bacteria</taxon>
        <taxon>Bacillati</taxon>
        <taxon>Cyanobacteriota</taxon>
        <taxon>Cyanophyceae</taxon>
        <taxon>Nostocales</taxon>
        <taxon>Nostocaceae</taxon>
        <taxon>Anabaena</taxon>
    </lineage>
</organism>
<accession>A0ABR8CLM6</accession>